<gene>
    <name evidence="1" type="ORF">HHL08_01440</name>
</gene>
<evidence type="ECO:0000313" key="2">
    <source>
        <dbReference type="Proteomes" id="UP000519023"/>
    </source>
</evidence>
<protein>
    <submittedName>
        <fullName evidence="1">Uncharacterized protein</fullName>
    </submittedName>
</protein>
<reference evidence="1 2" key="1">
    <citation type="submission" date="2020-04" db="EMBL/GenBank/DDBJ databases">
        <title>Sphingobium sp. AR-3-1 isolated from Arctic soil.</title>
        <authorList>
            <person name="Dahal R.H."/>
            <person name="Chaudhary D.K."/>
        </authorList>
    </citation>
    <scope>NUCLEOTIDE SEQUENCE [LARGE SCALE GENOMIC DNA]</scope>
    <source>
        <strain evidence="1 2">AR-3-1</strain>
    </source>
</reference>
<accession>A0A7X9WRZ1</accession>
<dbReference type="Proteomes" id="UP000519023">
    <property type="component" value="Unassembled WGS sequence"/>
</dbReference>
<keyword evidence="2" id="KW-1185">Reference proteome</keyword>
<evidence type="ECO:0000313" key="1">
    <source>
        <dbReference type="EMBL" id="NML08820.1"/>
    </source>
</evidence>
<name>A0A7X9WRZ1_9SPHN</name>
<sequence>MKMVRYGLIAFFCLGATWGVAHLATLPGADALSPSGLSITPAAHDHAQQRWRFLPVLR</sequence>
<organism evidence="1 2">
    <name type="scientific">Sphingobium psychrophilum</name>
    <dbReference type="NCBI Taxonomy" id="2728834"/>
    <lineage>
        <taxon>Bacteria</taxon>
        <taxon>Pseudomonadati</taxon>
        <taxon>Pseudomonadota</taxon>
        <taxon>Alphaproteobacteria</taxon>
        <taxon>Sphingomonadales</taxon>
        <taxon>Sphingomonadaceae</taxon>
        <taxon>Sphingobium</taxon>
    </lineage>
</organism>
<dbReference type="AlphaFoldDB" id="A0A7X9WRZ1"/>
<dbReference type="RefSeq" id="WP_169570690.1">
    <property type="nucleotide sequence ID" value="NZ_JABBFV010000001.1"/>
</dbReference>
<dbReference type="EMBL" id="JABBFV010000001">
    <property type="protein sequence ID" value="NML08820.1"/>
    <property type="molecule type" value="Genomic_DNA"/>
</dbReference>
<comment type="caution">
    <text evidence="1">The sequence shown here is derived from an EMBL/GenBank/DDBJ whole genome shotgun (WGS) entry which is preliminary data.</text>
</comment>
<proteinExistence type="predicted"/>